<dbReference type="SUPFAM" id="SSF55931">
    <property type="entry name" value="Glutamine synthetase/guanido kinase"/>
    <property type="match status" value="1"/>
</dbReference>
<evidence type="ECO:0000259" key="8">
    <source>
        <dbReference type="PROSITE" id="PS51987"/>
    </source>
</evidence>
<dbReference type="FunFam" id="3.30.590.10:FF:000005">
    <property type="entry name" value="Probable glutamine synthetase"/>
    <property type="match status" value="1"/>
</dbReference>
<keyword evidence="10" id="KW-1185">Reference proteome</keyword>
<keyword evidence="5" id="KW-0067">ATP-binding</keyword>
<name>A0AAD5TTW4_9FUNG</name>
<dbReference type="SUPFAM" id="SSF54368">
    <property type="entry name" value="Glutamine synthetase, N-terminal domain"/>
    <property type="match status" value="1"/>
</dbReference>
<dbReference type="InterPro" id="IPR008146">
    <property type="entry name" value="Gln_synth_cat_dom"/>
</dbReference>
<evidence type="ECO:0000256" key="2">
    <source>
        <dbReference type="ARBA" id="ARBA00021364"/>
    </source>
</evidence>
<evidence type="ECO:0000256" key="5">
    <source>
        <dbReference type="ARBA" id="ARBA00022840"/>
    </source>
</evidence>
<dbReference type="SMART" id="SM01230">
    <property type="entry name" value="Gln-synt_C"/>
    <property type="match status" value="1"/>
</dbReference>
<comment type="similarity">
    <text evidence="1 6 7">Belongs to the glutamine synthetase family.</text>
</comment>
<dbReference type="InterPro" id="IPR014746">
    <property type="entry name" value="Gln_synth/guanido_kin_cat_dom"/>
</dbReference>
<proteinExistence type="inferred from homology"/>
<dbReference type="GO" id="GO:0005524">
    <property type="term" value="F:ATP binding"/>
    <property type="evidence" value="ECO:0007669"/>
    <property type="project" value="UniProtKB-KW"/>
</dbReference>
<evidence type="ECO:0000256" key="1">
    <source>
        <dbReference type="ARBA" id="ARBA00009897"/>
    </source>
</evidence>
<protein>
    <recommendedName>
        <fullName evidence="2">Glutamine synthetase</fullName>
    </recommendedName>
</protein>
<reference evidence="9" key="1">
    <citation type="submission" date="2020-05" db="EMBL/GenBank/DDBJ databases">
        <title>Phylogenomic resolution of chytrid fungi.</title>
        <authorList>
            <person name="Stajich J.E."/>
            <person name="Amses K."/>
            <person name="Simmons R."/>
            <person name="Seto K."/>
            <person name="Myers J."/>
            <person name="Bonds A."/>
            <person name="Quandt C.A."/>
            <person name="Barry K."/>
            <person name="Liu P."/>
            <person name="Grigoriev I."/>
            <person name="Longcore J.E."/>
            <person name="James T.Y."/>
        </authorList>
    </citation>
    <scope>NUCLEOTIDE SEQUENCE</scope>
    <source>
        <strain evidence="9">JEL0379</strain>
    </source>
</reference>
<evidence type="ECO:0000256" key="4">
    <source>
        <dbReference type="ARBA" id="ARBA00022741"/>
    </source>
</evidence>
<gene>
    <name evidence="9" type="ORF">HDU87_007962</name>
</gene>
<dbReference type="Gene3D" id="3.30.590.10">
    <property type="entry name" value="Glutamine synthetase/guanido kinase, catalytic domain"/>
    <property type="match status" value="1"/>
</dbReference>
<dbReference type="Proteomes" id="UP001212152">
    <property type="component" value="Unassembled WGS sequence"/>
</dbReference>
<dbReference type="PANTHER" id="PTHR43785:SF12">
    <property type="entry name" value="TYPE-1 GLUTAMINE SYNTHETASE 2"/>
    <property type="match status" value="1"/>
</dbReference>
<dbReference type="Pfam" id="PF00120">
    <property type="entry name" value="Gln-synt_C"/>
    <property type="match status" value="1"/>
</dbReference>
<accession>A0AAD5TTW4</accession>
<dbReference type="EMBL" id="JADGJQ010000008">
    <property type="protein sequence ID" value="KAJ3182624.1"/>
    <property type="molecule type" value="Genomic_DNA"/>
</dbReference>
<feature type="domain" description="GS catalytic" evidence="8">
    <location>
        <begin position="120"/>
        <end position="470"/>
    </location>
</feature>
<comment type="caution">
    <text evidence="9">The sequence shown here is derived from an EMBL/GenBank/DDBJ whole genome shotgun (WGS) entry which is preliminary data.</text>
</comment>
<organism evidence="9 10">
    <name type="scientific">Geranomyces variabilis</name>
    <dbReference type="NCBI Taxonomy" id="109894"/>
    <lineage>
        <taxon>Eukaryota</taxon>
        <taxon>Fungi</taxon>
        <taxon>Fungi incertae sedis</taxon>
        <taxon>Chytridiomycota</taxon>
        <taxon>Chytridiomycota incertae sedis</taxon>
        <taxon>Chytridiomycetes</taxon>
        <taxon>Spizellomycetales</taxon>
        <taxon>Powellomycetaceae</taxon>
        <taxon>Geranomyces</taxon>
    </lineage>
</organism>
<evidence type="ECO:0000256" key="3">
    <source>
        <dbReference type="ARBA" id="ARBA00022598"/>
    </source>
</evidence>
<dbReference type="Gene3D" id="3.10.20.70">
    <property type="entry name" value="Glutamine synthetase, N-terminal domain"/>
    <property type="match status" value="1"/>
</dbReference>
<evidence type="ECO:0000313" key="9">
    <source>
        <dbReference type="EMBL" id="KAJ3182624.1"/>
    </source>
</evidence>
<dbReference type="GO" id="GO:0006542">
    <property type="term" value="P:glutamine biosynthetic process"/>
    <property type="evidence" value="ECO:0007669"/>
    <property type="project" value="InterPro"/>
</dbReference>
<keyword evidence="3" id="KW-0436">Ligase</keyword>
<evidence type="ECO:0000256" key="6">
    <source>
        <dbReference type="PROSITE-ProRule" id="PRU01331"/>
    </source>
</evidence>
<dbReference type="InterPro" id="IPR036651">
    <property type="entry name" value="Gln_synt_N_sf"/>
</dbReference>
<evidence type="ECO:0000313" key="10">
    <source>
        <dbReference type="Proteomes" id="UP001212152"/>
    </source>
</evidence>
<sequence length="470" mass="51940">MPETKRGKLSIKELEVLLKDDTKIRVSGCDIDGIARGKTITKQKFLKSIDDGFGFCNVAFGWDMLDRTYDESVGVERGYADLTAKLDTSTFRRIPWDNRTAHFLFDFMDPVSGKAFANCPRGLLKNAIAQCSELGFKPLCGMEFEFFNFKETPDSLVQKNGVNLTPLTPGMFGYSLMRPSLNQQFFNDIYDQCLEYDIPIEGWHTETGPGVFEAALEYGEALELADRAHLFKTAAKQIGLRHGVIASFMAKPWQDLPGCSGHIHFSLASLSDGKNAFVPAEEGGSTVADKDDKLAAMSPVMRSFVAGLLEALPSIMPMLAPTINSYKRLVENYWAPVTVSYGIENRTSAIRIIAPPTCPASATRLELRVPGADVNPYLAIAACLAAGINGVRKKMTPKMPPMEGNDVAGAERLPRTLKDATEKMMAKGSVAREILGDAFVDHFGKTRLHEHKVWETSVTSWEIKRYLETV</sequence>
<dbReference type="GO" id="GO:0006576">
    <property type="term" value="P:biogenic amine metabolic process"/>
    <property type="evidence" value="ECO:0007669"/>
    <property type="project" value="UniProtKB-ARBA"/>
</dbReference>
<dbReference type="GO" id="GO:0004356">
    <property type="term" value="F:glutamine synthetase activity"/>
    <property type="evidence" value="ECO:0007669"/>
    <property type="project" value="InterPro"/>
</dbReference>
<dbReference type="AlphaFoldDB" id="A0AAD5TTW4"/>
<evidence type="ECO:0000256" key="7">
    <source>
        <dbReference type="RuleBase" id="RU000384"/>
    </source>
</evidence>
<dbReference type="PROSITE" id="PS51987">
    <property type="entry name" value="GS_CATALYTIC"/>
    <property type="match status" value="1"/>
</dbReference>
<keyword evidence="4" id="KW-0547">Nucleotide-binding</keyword>
<dbReference type="PANTHER" id="PTHR43785">
    <property type="entry name" value="GAMMA-GLUTAMYLPUTRESCINE SYNTHETASE"/>
    <property type="match status" value="1"/>
</dbReference>